<dbReference type="Proteomes" id="UP001165063">
    <property type="component" value="Unassembled WGS sequence"/>
</dbReference>
<accession>A0A9W7DHB6</accession>
<evidence type="ECO:0000313" key="1">
    <source>
        <dbReference type="EMBL" id="GMG35540.1"/>
    </source>
</evidence>
<evidence type="ECO:0000313" key="2">
    <source>
        <dbReference type="Proteomes" id="UP001165063"/>
    </source>
</evidence>
<protein>
    <submittedName>
        <fullName evidence="1">Unnamed protein product</fullName>
    </submittedName>
</protein>
<proteinExistence type="predicted"/>
<dbReference type="AlphaFoldDB" id="A0A9W7DHB6"/>
<gene>
    <name evidence="1" type="ORF">Amon01_000455400</name>
</gene>
<reference evidence="1" key="1">
    <citation type="submission" date="2023-04" db="EMBL/GenBank/DDBJ databases">
        <title>Ambrosiozyma monospora NBRC 1965.</title>
        <authorList>
            <person name="Ichikawa N."/>
            <person name="Sato H."/>
            <person name="Tonouchi N."/>
        </authorList>
    </citation>
    <scope>NUCLEOTIDE SEQUENCE</scope>
    <source>
        <strain evidence="1">NBRC 1965</strain>
    </source>
</reference>
<organism evidence="1 2">
    <name type="scientific">Ambrosiozyma monospora</name>
    <name type="common">Yeast</name>
    <name type="synonym">Endomycopsis monosporus</name>
    <dbReference type="NCBI Taxonomy" id="43982"/>
    <lineage>
        <taxon>Eukaryota</taxon>
        <taxon>Fungi</taxon>
        <taxon>Dikarya</taxon>
        <taxon>Ascomycota</taxon>
        <taxon>Saccharomycotina</taxon>
        <taxon>Pichiomycetes</taxon>
        <taxon>Pichiales</taxon>
        <taxon>Pichiaceae</taxon>
        <taxon>Ambrosiozyma</taxon>
    </lineage>
</organism>
<dbReference type="EMBL" id="BSXU01002223">
    <property type="protein sequence ID" value="GMG35540.1"/>
    <property type="molecule type" value="Genomic_DNA"/>
</dbReference>
<comment type="caution">
    <text evidence="1">The sequence shown here is derived from an EMBL/GenBank/DDBJ whole genome shotgun (WGS) entry which is preliminary data.</text>
</comment>
<keyword evidence="2" id="KW-1185">Reference proteome</keyword>
<name>A0A9W7DHB6_AMBMO</name>
<sequence length="137" mass="15811">MKTVCLQKNNQSENVIDESSQFLKAVEKAFDRYRRLSLSANQPLVPIVEKKEDVNAFLQGLKDTAQMLNFPNIYDDILKCGKDREKLNIPYEEAVEFLYRAIFRYSIGDLGASNIDITCVDSVKWTLFGFLENIEYV</sequence>